<comment type="caution">
    <text evidence="9">The sequence shown here is derived from an EMBL/GenBank/DDBJ whole genome shotgun (WGS) entry which is preliminary data.</text>
</comment>
<dbReference type="GO" id="GO:0003723">
    <property type="term" value="F:RNA binding"/>
    <property type="evidence" value="ECO:0007669"/>
    <property type="project" value="UniProtKB-UniRule"/>
</dbReference>
<dbReference type="Pfam" id="PF03372">
    <property type="entry name" value="Exo_endo_phos"/>
    <property type="match status" value="1"/>
</dbReference>
<dbReference type="GO" id="GO:0006284">
    <property type="term" value="P:base-excision repair"/>
    <property type="evidence" value="ECO:0007669"/>
    <property type="project" value="TreeGrafter"/>
</dbReference>
<evidence type="ECO:0000313" key="10">
    <source>
        <dbReference type="Proteomes" id="UP001281410"/>
    </source>
</evidence>
<dbReference type="EMBL" id="JANJYJ010000005">
    <property type="protein sequence ID" value="KAK3212215.1"/>
    <property type="molecule type" value="Genomic_DNA"/>
</dbReference>
<dbReference type="Gene3D" id="3.60.10.10">
    <property type="entry name" value="Endonuclease/exonuclease/phosphatase"/>
    <property type="match status" value="1"/>
</dbReference>
<dbReference type="SMART" id="SM00360">
    <property type="entry name" value="RRM"/>
    <property type="match status" value="1"/>
</dbReference>
<dbReference type="SUPFAM" id="SSF54928">
    <property type="entry name" value="RNA-binding domain, RBD"/>
    <property type="match status" value="1"/>
</dbReference>
<gene>
    <name evidence="9" type="ORF">Dsin_016921</name>
</gene>
<proteinExistence type="inferred from homology"/>
<dbReference type="InterPro" id="IPR000504">
    <property type="entry name" value="RRM_dom"/>
</dbReference>
<keyword evidence="3" id="KW-0479">Metal-binding</keyword>
<dbReference type="GO" id="GO:0046872">
    <property type="term" value="F:metal ion binding"/>
    <property type="evidence" value="ECO:0007669"/>
    <property type="project" value="UniProtKB-KW"/>
</dbReference>
<dbReference type="CDD" id="cd00590">
    <property type="entry name" value="RRM_SF"/>
    <property type="match status" value="1"/>
</dbReference>
<feature type="region of interest" description="Disordered" evidence="7">
    <location>
        <begin position="549"/>
        <end position="579"/>
    </location>
</feature>
<evidence type="ECO:0000256" key="2">
    <source>
        <dbReference type="ARBA" id="ARBA00007092"/>
    </source>
</evidence>
<dbReference type="InterPro" id="IPR036691">
    <property type="entry name" value="Endo/exonu/phosph_ase_sf"/>
</dbReference>
<dbReference type="Gene3D" id="3.30.70.330">
    <property type="match status" value="1"/>
</dbReference>
<accession>A0AAE0AFF9</accession>
<evidence type="ECO:0000256" key="6">
    <source>
        <dbReference type="PROSITE-ProRule" id="PRU00176"/>
    </source>
</evidence>
<dbReference type="SUPFAM" id="SSF56219">
    <property type="entry name" value="DNase I-like"/>
    <property type="match status" value="1"/>
</dbReference>
<dbReference type="GO" id="GO:0005634">
    <property type="term" value="C:nucleus"/>
    <property type="evidence" value="ECO:0007669"/>
    <property type="project" value="TreeGrafter"/>
</dbReference>
<name>A0AAE0AFF9_9ROSI</name>
<dbReference type="Pfam" id="PF00076">
    <property type="entry name" value="RRM_1"/>
    <property type="match status" value="1"/>
</dbReference>
<evidence type="ECO:0000256" key="7">
    <source>
        <dbReference type="SAM" id="MobiDB-lite"/>
    </source>
</evidence>
<keyword evidence="5" id="KW-0460">Magnesium</keyword>
<evidence type="ECO:0000256" key="3">
    <source>
        <dbReference type="ARBA" id="ARBA00022723"/>
    </source>
</evidence>
<evidence type="ECO:0000256" key="1">
    <source>
        <dbReference type="ARBA" id="ARBA00001946"/>
    </source>
</evidence>
<dbReference type="Proteomes" id="UP001281410">
    <property type="component" value="Unassembled WGS sequence"/>
</dbReference>
<dbReference type="AlphaFoldDB" id="A0AAE0AFF9"/>
<dbReference type="GO" id="GO:0008081">
    <property type="term" value="F:phosphoric diester hydrolase activity"/>
    <property type="evidence" value="ECO:0007669"/>
    <property type="project" value="TreeGrafter"/>
</dbReference>
<protein>
    <recommendedName>
        <fullName evidence="8">RRM domain-containing protein</fullName>
    </recommendedName>
</protein>
<evidence type="ECO:0000256" key="5">
    <source>
        <dbReference type="ARBA" id="ARBA00022842"/>
    </source>
</evidence>
<dbReference type="InterPro" id="IPR005135">
    <property type="entry name" value="Endo/exonuclease/phosphatase"/>
</dbReference>
<evidence type="ECO:0000259" key="8">
    <source>
        <dbReference type="PROSITE" id="PS50102"/>
    </source>
</evidence>
<evidence type="ECO:0000256" key="4">
    <source>
        <dbReference type="ARBA" id="ARBA00022801"/>
    </source>
</evidence>
<dbReference type="PROSITE" id="PS50102">
    <property type="entry name" value="RRM"/>
    <property type="match status" value="1"/>
</dbReference>
<dbReference type="InterPro" id="IPR035979">
    <property type="entry name" value="RBD_domain_sf"/>
</dbReference>
<dbReference type="InterPro" id="IPR012677">
    <property type="entry name" value="Nucleotide-bd_a/b_plait_sf"/>
</dbReference>
<comment type="cofactor">
    <cofactor evidence="1">
        <name>Mg(2+)</name>
        <dbReference type="ChEBI" id="CHEBI:18420"/>
    </cofactor>
</comment>
<keyword evidence="10" id="KW-1185">Reference proteome</keyword>
<feature type="domain" description="RRM" evidence="8">
    <location>
        <begin position="18"/>
        <end position="95"/>
    </location>
</feature>
<dbReference type="GO" id="GO:0008311">
    <property type="term" value="F:double-stranded DNA 3'-5' DNA exonuclease activity"/>
    <property type="evidence" value="ECO:0007669"/>
    <property type="project" value="TreeGrafter"/>
</dbReference>
<organism evidence="9 10">
    <name type="scientific">Dipteronia sinensis</name>
    <dbReference type="NCBI Taxonomy" id="43782"/>
    <lineage>
        <taxon>Eukaryota</taxon>
        <taxon>Viridiplantae</taxon>
        <taxon>Streptophyta</taxon>
        <taxon>Embryophyta</taxon>
        <taxon>Tracheophyta</taxon>
        <taxon>Spermatophyta</taxon>
        <taxon>Magnoliopsida</taxon>
        <taxon>eudicotyledons</taxon>
        <taxon>Gunneridae</taxon>
        <taxon>Pentapetalae</taxon>
        <taxon>rosids</taxon>
        <taxon>malvids</taxon>
        <taxon>Sapindales</taxon>
        <taxon>Sapindaceae</taxon>
        <taxon>Hippocastanoideae</taxon>
        <taxon>Acereae</taxon>
        <taxon>Dipteronia</taxon>
    </lineage>
</organism>
<reference evidence="9" key="1">
    <citation type="journal article" date="2023" name="Plant J.">
        <title>Genome sequences and population genomics provide insights into the demographic history, inbreeding, and mutation load of two 'living fossil' tree species of Dipteronia.</title>
        <authorList>
            <person name="Feng Y."/>
            <person name="Comes H.P."/>
            <person name="Chen J."/>
            <person name="Zhu S."/>
            <person name="Lu R."/>
            <person name="Zhang X."/>
            <person name="Li P."/>
            <person name="Qiu J."/>
            <person name="Olsen K.M."/>
            <person name="Qiu Y."/>
        </authorList>
    </citation>
    <scope>NUCLEOTIDE SEQUENCE</scope>
    <source>
        <strain evidence="9">NBL</strain>
    </source>
</reference>
<dbReference type="PANTHER" id="PTHR22748:SF4">
    <property type="entry name" value="DNA-(APURINIC OR APYRIMIDINIC SITE) ENDONUCLEASE 2"/>
    <property type="match status" value="1"/>
</dbReference>
<sequence length="812" mass="91309">MRENVSERFSRDFRSGLVSLFIDNLNPIVDLECLWGIFRPFVKVRDISLHRGKRGRQSNFAFVRFETREETVKVARTTNGMHVYSWPISCKMAELGWKERRAGRSVENIRREEELRKERVRNQEGKPNHKSYGSVRGKKSFAEILKEGGRSAKMEISDKDKLEKRIKWMASKDETSWVELSVVGVLRSLKRNTDKREFLHNRFLWDDVFEYVEDQGNWMVSTTKARWFRLSGFPVKVWCPSFLKAVGNSFGITLHVEGRATLKGRMESCRILVATTEEIVCPEYVVMEMEKETCKVFIKDEEHGQAEDWVWEMLGISSNGYDLDGSEELGSPVKTASQGKLVIYDKKLRSRDRARGLRVTSEETDRVCKTKDRTFDKGKSVFVKTKKARHPSRTVGQSCVVIGKDKSGLRLSGYDTEGSMSSDEADVGNLVTRSGPIFVGEGSGGPLHSKLGNRGSFEGRVENHIRSKGLGQSLVNEKSMGLEDPIADSLAAKSPLGQSVIDPKDLYVDLGLVLNKVDPNQLVQEQSSLSSARGGEGSQNNELVVNDKMKRPGSCEGRGRGRSRTGASLNHGMRTRRSSKYPIQLETEGDNCEVETEFVKVIEESVSRGVNLEEANQVYGEDGGWCVEEEVAKGKEGQGSIYRYVIKVCSLCLVWVPESFMDCISWNVRGLGRTEKRRAVCKLVKKLKPSFLLLQELKVSSVDYRLIMLLGGGILTKGMKIDGVRSSGGLISMWNEEAFSIKACVNTDICSILLGELANVKKEVVICNVYASNVDVERVELWDFIVANTRRFLVPWIVGGDFNVVLEASEKI</sequence>
<keyword evidence="4" id="KW-0378">Hydrolase</keyword>
<dbReference type="GO" id="GO:0003906">
    <property type="term" value="F:DNA-(apurinic or apyrimidinic site) endonuclease activity"/>
    <property type="evidence" value="ECO:0007669"/>
    <property type="project" value="TreeGrafter"/>
</dbReference>
<dbReference type="PANTHER" id="PTHR22748">
    <property type="entry name" value="AP ENDONUCLEASE"/>
    <property type="match status" value="1"/>
</dbReference>
<evidence type="ECO:0000313" key="9">
    <source>
        <dbReference type="EMBL" id="KAK3212215.1"/>
    </source>
</evidence>
<dbReference type="InterPro" id="IPR004808">
    <property type="entry name" value="AP_endonuc_1"/>
</dbReference>
<comment type="similarity">
    <text evidence="2">Belongs to the DNA repair enzymes AP/ExoA family.</text>
</comment>
<keyword evidence="6" id="KW-0694">RNA-binding</keyword>